<keyword evidence="3" id="KW-1185">Reference proteome</keyword>
<accession>A0A1X0NZD8</accession>
<dbReference type="EMBL" id="NBCO01000010">
    <property type="protein sequence ID" value="ORC90045.1"/>
    <property type="molecule type" value="Genomic_DNA"/>
</dbReference>
<dbReference type="AlphaFoldDB" id="A0A1X0NZD8"/>
<dbReference type="GeneID" id="39984584"/>
<evidence type="ECO:0000313" key="3">
    <source>
        <dbReference type="Proteomes" id="UP000192257"/>
    </source>
</evidence>
<proteinExistence type="predicted"/>
<organism evidence="2 3">
    <name type="scientific">Trypanosoma theileri</name>
    <dbReference type="NCBI Taxonomy" id="67003"/>
    <lineage>
        <taxon>Eukaryota</taxon>
        <taxon>Discoba</taxon>
        <taxon>Euglenozoa</taxon>
        <taxon>Kinetoplastea</taxon>
        <taxon>Metakinetoplastina</taxon>
        <taxon>Trypanosomatida</taxon>
        <taxon>Trypanosomatidae</taxon>
        <taxon>Trypanosoma</taxon>
    </lineage>
</organism>
<name>A0A1X0NZD8_9TRYP</name>
<gene>
    <name evidence="2" type="ORF">TM35_000103130</name>
</gene>
<feature type="region of interest" description="Disordered" evidence="1">
    <location>
        <begin position="1"/>
        <end position="100"/>
    </location>
</feature>
<feature type="compositionally biased region" description="Low complexity" evidence="1">
    <location>
        <begin position="67"/>
        <end position="83"/>
    </location>
</feature>
<comment type="caution">
    <text evidence="2">The sequence shown here is derived from an EMBL/GenBank/DDBJ whole genome shotgun (WGS) entry which is preliminary data.</text>
</comment>
<evidence type="ECO:0000313" key="2">
    <source>
        <dbReference type="EMBL" id="ORC90045.1"/>
    </source>
</evidence>
<feature type="compositionally biased region" description="Low complexity" evidence="1">
    <location>
        <begin position="91"/>
        <end position="100"/>
    </location>
</feature>
<feature type="compositionally biased region" description="Polar residues" evidence="1">
    <location>
        <begin position="13"/>
        <end position="28"/>
    </location>
</feature>
<feature type="non-terminal residue" evidence="2">
    <location>
        <position position="100"/>
    </location>
</feature>
<dbReference type="VEuPathDB" id="TriTrypDB:TM35_000103130"/>
<reference evidence="2 3" key="1">
    <citation type="submission" date="2017-03" db="EMBL/GenBank/DDBJ databases">
        <title>An alternative strategy for trypanosome survival in the mammalian bloodstream revealed through genome and transcriptome analysis of the ubiquitous bovine parasite Trypanosoma (Megatrypanum) theileri.</title>
        <authorList>
            <person name="Kelly S."/>
            <person name="Ivens A."/>
            <person name="Mott A."/>
            <person name="O'Neill E."/>
            <person name="Emms D."/>
            <person name="Macleod O."/>
            <person name="Voorheis P."/>
            <person name="Matthews J."/>
            <person name="Matthews K."/>
            <person name="Carrington M."/>
        </authorList>
    </citation>
    <scope>NUCLEOTIDE SEQUENCE [LARGE SCALE GENOMIC DNA]</scope>
    <source>
        <strain evidence="2">Edinburgh</strain>
    </source>
</reference>
<evidence type="ECO:0000256" key="1">
    <source>
        <dbReference type="SAM" id="MobiDB-lite"/>
    </source>
</evidence>
<feature type="compositionally biased region" description="Basic and acidic residues" evidence="1">
    <location>
        <begin position="1"/>
        <end position="12"/>
    </location>
</feature>
<protein>
    <submittedName>
        <fullName evidence="2">Uncharacterized protein</fullName>
    </submittedName>
</protein>
<dbReference type="Proteomes" id="UP000192257">
    <property type="component" value="Unassembled WGS sequence"/>
</dbReference>
<dbReference type="RefSeq" id="XP_028884111.1">
    <property type="nucleotide sequence ID" value="XM_029024804.1"/>
</dbReference>
<sequence>MKSSDLGEKSKLGEQQQQTGSLSRTTHVAPSEERTVTQTTTGSSAEDEAVRSSPSPDDAGLQITNQGLTETQTTLSPTTGTQSSEKDDSNTQEQSETTTE</sequence>